<dbReference type="GeneID" id="7837181"/>
<dbReference type="OrthoDB" id="202825at2759"/>
<dbReference type="PROSITE" id="PS51221">
    <property type="entry name" value="TTL"/>
    <property type="match status" value="1"/>
</dbReference>
<evidence type="ECO:0000256" key="7">
    <source>
        <dbReference type="SAM" id="SignalP"/>
    </source>
</evidence>
<dbReference type="Pfam" id="PF03133">
    <property type="entry name" value="TTL"/>
    <property type="match status" value="1"/>
</dbReference>
<evidence type="ECO:0000256" key="6">
    <source>
        <dbReference type="PROSITE-ProRule" id="PRU00409"/>
    </source>
</evidence>
<dbReference type="GO" id="GO:0015631">
    <property type="term" value="F:tubulin binding"/>
    <property type="evidence" value="ECO:0007669"/>
    <property type="project" value="TreeGrafter"/>
</dbReference>
<feature type="signal peptide" evidence="7">
    <location>
        <begin position="1"/>
        <end position="27"/>
    </location>
</feature>
<dbReference type="PANTHER" id="PTHR12241">
    <property type="entry name" value="TUBULIN POLYGLUTAMYLASE"/>
    <property type="match status" value="1"/>
</dbReference>
<dbReference type="RefSeq" id="XP_001026136.1">
    <property type="nucleotide sequence ID" value="XM_001026136.2"/>
</dbReference>
<dbReference type="Proteomes" id="UP000009168">
    <property type="component" value="Unassembled WGS sequence"/>
</dbReference>
<dbReference type="GO" id="GO:0005524">
    <property type="term" value="F:ATP binding"/>
    <property type="evidence" value="ECO:0007669"/>
    <property type="project" value="UniProtKB-UniRule"/>
</dbReference>
<organism evidence="9 10">
    <name type="scientific">Tetrahymena thermophila (strain SB210)</name>
    <dbReference type="NCBI Taxonomy" id="312017"/>
    <lineage>
        <taxon>Eukaryota</taxon>
        <taxon>Sar</taxon>
        <taxon>Alveolata</taxon>
        <taxon>Ciliophora</taxon>
        <taxon>Intramacronucleata</taxon>
        <taxon>Oligohymenophorea</taxon>
        <taxon>Hymenostomatida</taxon>
        <taxon>Tetrahymenina</taxon>
        <taxon>Tetrahymenidae</taxon>
        <taxon>Tetrahymena</taxon>
    </lineage>
</organism>
<dbReference type="Gene3D" id="3.30.470.20">
    <property type="entry name" value="ATP-grasp fold, B domain"/>
    <property type="match status" value="1"/>
</dbReference>
<dbReference type="InterPro" id="IPR004344">
    <property type="entry name" value="TTL/TTLL_fam"/>
</dbReference>
<feature type="chain" id="PRO_5004202296" description="Tubulin--tyrosine ligase-like protein 9" evidence="7">
    <location>
        <begin position="28"/>
        <end position="611"/>
    </location>
</feature>
<reference evidence="10" key="1">
    <citation type="journal article" date="2006" name="PLoS Biol.">
        <title>Macronuclear genome sequence of the ciliate Tetrahymena thermophila, a model eukaryote.</title>
        <authorList>
            <person name="Eisen J.A."/>
            <person name="Coyne R.S."/>
            <person name="Wu M."/>
            <person name="Wu D."/>
            <person name="Thiagarajan M."/>
            <person name="Wortman J.R."/>
            <person name="Badger J.H."/>
            <person name="Ren Q."/>
            <person name="Amedeo P."/>
            <person name="Jones K.M."/>
            <person name="Tallon L.J."/>
            <person name="Delcher A.L."/>
            <person name="Salzberg S.L."/>
            <person name="Silva J.C."/>
            <person name="Haas B.J."/>
            <person name="Majoros W.H."/>
            <person name="Farzad M."/>
            <person name="Carlton J.M."/>
            <person name="Smith R.K. Jr."/>
            <person name="Garg J."/>
            <person name="Pearlman R.E."/>
            <person name="Karrer K.M."/>
            <person name="Sun L."/>
            <person name="Manning G."/>
            <person name="Elde N.C."/>
            <person name="Turkewitz A.P."/>
            <person name="Asai D.J."/>
            <person name="Wilkes D.E."/>
            <person name="Wang Y."/>
            <person name="Cai H."/>
            <person name="Collins K."/>
            <person name="Stewart B.A."/>
            <person name="Lee S.R."/>
            <person name="Wilamowska K."/>
            <person name="Weinberg Z."/>
            <person name="Ruzzo W.L."/>
            <person name="Wloga D."/>
            <person name="Gaertig J."/>
            <person name="Frankel J."/>
            <person name="Tsao C.-C."/>
            <person name="Gorovsky M.A."/>
            <person name="Keeling P.J."/>
            <person name="Waller R.F."/>
            <person name="Patron N.J."/>
            <person name="Cherry J.M."/>
            <person name="Stover N.A."/>
            <person name="Krieger C.J."/>
            <person name="del Toro C."/>
            <person name="Ryder H.F."/>
            <person name="Williamson S.C."/>
            <person name="Barbeau R.A."/>
            <person name="Hamilton E.P."/>
            <person name="Orias E."/>
        </authorList>
    </citation>
    <scope>NUCLEOTIDE SEQUENCE [LARGE SCALE GENOMIC DNA]</scope>
    <source>
        <strain evidence="10">SB210</strain>
    </source>
</reference>
<evidence type="ECO:0000256" key="4">
    <source>
        <dbReference type="ARBA" id="ARBA00022840"/>
    </source>
</evidence>
<dbReference type="GO" id="GO:0000226">
    <property type="term" value="P:microtubule cytoskeleton organization"/>
    <property type="evidence" value="ECO:0007669"/>
    <property type="project" value="TreeGrafter"/>
</dbReference>
<keyword evidence="10" id="KW-1185">Reference proteome</keyword>
<dbReference type="KEGG" id="tet:TTHERM_01144990"/>
<keyword evidence="2 9" id="KW-0436">Ligase</keyword>
<gene>
    <name evidence="9" type="ORF">TTHERM_01144990</name>
</gene>
<keyword evidence="3 6" id="KW-0547">Nucleotide-binding</keyword>
<evidence type="ECO:0000256" key="5">
    <source>
        <dbReference type="ARBA" id="ARBA00030445"/>
    </source>
</evidence>
<accession>Q24DM2</accession>
<name>Q24DM2_TETTS</name>
<dbReference type="GO" id="GO:0046872">
    <property type="term" value="F:metal ion binding"/>
    <property type="evidence" value="ECO:0007669"/>
    <property type="project" value="InterPro"/>
</dbReference>
<dbReference type="GO" id="GO:0036064">
    <property type="term" value="C:ciliary basal body"/>
    <property type="evidence" value="ECO:0007669"/>
    <property type="project" value="TreeGrafter"/>
</dbReference>
<evidence type="ECO:0000259" key="8">
    <source>
        <dbReference type="PROSITE" id="PS50975"/>
    </source>
</evidence>
<dbReference type="EMBL" id="GG662317">
    <property type="protein sequence ID" value="EAS05891.1"/>
    <property type="molecule type" value="Genomic_DNA"/>
</dbReference>
<dbReference type="InParanoid" id="Q24DM2"/>
<evidence type="ECO:0000256" key="1">
    <source>
        <dbReference type="ARBA" id="ARBA00006820"/>
    </source>
</evidence>
<keyword evidence="7" id="KW-0732">Signal</keyword>
<evidence type="ECO:0000256" key="3">
    <source>
        <dbReference type="ARBA" id="ARBA00022741"/>
    </source>
</evidence>
<comment type="similarity">
    <text evidence="1">Belongs to the tubulin--tyrosine ligase family.</text>
</comment>
<dbReference type="SUPFAM" id="SSF56059">
    <property type="entry name" value="Glutathione synthetase ATP-binding domain-like"/>
    <property type="match status" value="1"/>
</dbReference>
<proteinExistence type="inferred from homology"/>
<dbReference type="PANTHER" id="PTHR12241:SF39">
    <property type="entry name" value="TUBULIN POLYGLUTAMYLASE TTLL9-RELATED"/>
    <property type="match status" value="1"/>
</dbReference>
<protein>
    <recommendedName>
        <fullName evidence="5">Tubulin--tyrosine ligase-like protein 9</fullName>
    </recommendedName>
</protein>
<feature type="domain" description="ATP-grasp" evidence="8">
    <location>
        <begin position="289"/>
        <end position="554"/>
    </location>
</feature>
<keyword evidence="4 6" id="KW-0067">ATP-binding</keyword>
<evidence type="ECO:0000313" key="10">
    <source>
        <dbReference type="Proteomes" id="UP000009168"/>
    </source>
</evidence>
<evidence type="ECO:0000313" key="9">
    <source>
        <dbReference type="EMBL" id="EAS05891.1"/>
    </source>
</evidence>
<dbReference type="InterPro" id="IPR011761">
    <property type="entry name" value="ATP-grasp"/>
</dbReference>
<dbReference type="HOGENOM" id="CLU_447257_0_0_1"/>
<dbReference type="AlphaFoldDB" id="Q24DM2"/>
<dbReference type="PROSITE" id="PS50975">
    <property type="entry name" value="ATP_GRASP"/>
    <property type="match status" value="1"/>
</dbReference>
<evidence type="ECO:0000256" key="2">
    <source>
        <dbReference type="ARBA" id="ARBA00022598"/>
    </source>
</evidence>
<dbReference type="GO" id="GO:0070740">
    <property type="term" value="F:tubulin-glutamic acid ligase activity"/>
    <property type="evidence" value="ECO:0007669"/>
    <property type="project" value="TreeGrafter"/>
</dbReference>
<sequence>MESINYPQILRIIVLLILVLFQRLVNCQSTSIVKIETSEEHQSQSIDFEKFNSCQISSTCDDFESCKAQVSYCRYVYCYESKKKLVKNQDQMLNKHANCVEFCINKFFTSSFGNEITQYFECLYSKNVKDGFFINNGFKSMHNYFGSYKPKILIGESAIGVSQLIEEFFINKQLELVYKFDQDVFTNNSKGESYNIYLKWDIEDHIIETEEHCNFVKYSQEQQQKMHFNQLYQISHPIAFSQLLTRKDCLKKILDDFDQLLSQSCIDQDEENKLEVSDKKCIMAFSSNNFLLKSYYIDTKNSHIQKSDDSQKIIDGNLKQNVKYVLKPAKSNYGSGLKFVRNFEEFRKQFMSMIQKNQKLVYKEYILEEFLENQLMIDEKRNIDISFYVSVLSTNPQLVYAKKGYVRVNGYQFDLASQLSQSSNSIFNSRYYEVLKSGEMKSMEVENYFYTFDEFFEIIKKNNQFTQLQFESIIQKCLAIITYTFQAYMHQASQQDSDTNLLGNISKFSILRFDFLLNNKMKPFLIEVEGNPLSGEYTQANPSDLNQLLEDVVEYAYQLNANTIHPKDLNKTIQDRKNFIANHPFEDKNPQYIPLVNDAIDFLYITDVFEL</sequence>